<comment type="catalytic activity">
    <reaction evidence="1 8">
        <text>a 4-O-methyl-thymidine in DNA + L-cysteinyl-[protein] = a thymidine in DNA + S-methyl-L-cysteinyl-[protein]</text>
        <dbReference type="Rhea" id="RHEA:53428"/>
        <dbReference type="Rhea" id="RHEA-COMP:10131"/>
        <dbReference type="Rhea" id="RHEA-COMP:10132"/>
        <dbReference type="Rhea" id="RHEA-COMP:13555"/>
        <dbReference type="Rhea" id="RHEA-COMP:13556"/>
        <dbReference type="ChEBI" id="CHEBI:29950"/>
        <dbReference type="ChEBI" id="CHEBI:82612"/>
        <dbReference type="ChEBI" id="CHEBI:137386"/>
        <dbReference type="ChEBI" id="CHEBI:137387"/>
        <dbReference type="EC" id="2.1.1.63"/>
    </reaction>
</comment>
<name>A0ABR4YHM1_9BACT</name>
<dbReference type="GO" id="GO:0032259">
    <property type="term" value="P:methylation"/>
    <property type="evidence" value="ECO:0007669"/>
    <property type="project" value="UniProtKB-KW"/>
</dbReference>
<keyword evidence="12" id="KW-1185">Reference proteome</keyword>
<sequence>MHYTCRYQSPLGGIMIAADSEGLTGLWFDGQKYFAATLSPACESRPLPLFEETRRWLDLYFSGKNPGYLPPLHLTGTPFRMAVWEILCSIPYGQTVTYGEIARKVARQNGKTALSAQAVGNAVGHNPVSIIVPCHRVIGSNGSLTGYAGGIARKTALLTLEQADLTGTFVPRKGTAL</sequence>
<dbReference type="Gene3D" id="3.30.160.70">
    <property type="entry name" value="Methylated DNA-protein cysteine methyltransferase domain"/>
    <property type="match status" value="1"/>
</dbReference>
<evidence type="ECO:0000256" key="6">
    <source>
        <dbReference type="ARBA" id="ARBA00023204"/>
    </source>
</evidence>
<dbReference type="InterPro" id="IPR023546">
    <property type="entry name" value="MGMT"/>
</dbReference>
<evidence type="ECO:0000256" key="4">
    <source>
        <dbReference type="ARBA" id="ARBA00022679"/>
    </source>
</evidence>
<dbReference type="InterPro" id="IPR008332">
    <property type="entry name" value="MethylG_MeTrfase_N"/>
</dbReference>
<evidence type="ECO:0000256" key="2">
    <source>
        <dbReference type="ARBA" id="ARBA00022490"/>
    </source>
</evidence>
<evidence type="ECO:0000256" key="3">
    <source>
        <dbReference type="ARBA" id="ARBA00022603"/>
    </source>
</evidence>
<keyword evidence="6 8" id="KW-0234">DNA repair</keyword>
<dbReference type="InterPro" id="IPR036631">
    <property type="entry name" value="MGMT_N_sf"/>
</dbReference>
<dbReference type="RefSeq" id="WP_035473934.1">
    <property type="nucleotide sequence ID" value="NZ_JRGF01000010.1"/>
</dbReference>
<dbReference type="PROSITE" id="PS00374">
    <property type="entry name" value="MGMT"/>
    <property type="match status" value="1"/>
</dbReference>
<comment type="miscellaneous">
    <text evidence="8">This enzyme catalyzes only one turnover and therefore is not strictly catalytic. According to one definition, an enzyme is a biocatalyst that acts repeatedly and over many reaction cycles.</text>
</comment>
<keyword evidence="4 8" id="KW-0808">Transferase</keyword>
<evidence type="ECO:0000259" key="10">
    <source>
        <dbReference type="Pfam" id="PF02870"/>
    </source>
</evidence>
<comment type="caution">
    <text evidence="11">The sequence shown here is derived from an EMBL/GenBank/DDBJ whole genome shotgun (WGS) entry which is preliminary data.</text>
</comment>
<evidence type="ECO:0000313" key="12">
    <source>
        <dbReference type="Proteomes" id="UP000030889"/>
    </source>
</evidence>
<reference evidence="11 12" key="1">
    <citation type="submission" date="2014-09" db="EMBL/GenBank/DDBJ databases">
        <title>Alistipes sp. 627, sp. nov., a novel member of the family Rikenellaceae isolated from human faeces.</title>
        <authorList>
            <person name="Shkoporov A.N."/>
            <person name="Chaplin A.V."/>
            <person name="Motuzova O.V."/>
            <person name="Kafarskaia L.I."/>
            <person name="Khokhlova E.V."/>
            <person name="Efimov B.A."/>
        </authorList>
    </citation>
    <scope>NUCLEOTIDE SEQUENCE [LARGE SCALE GENOMIC DNA]</scope>
    <source>
        <strain evidence="11 12">627</strain>
    </source>
</reference>
<dbReference type="NCBIfam" id="TIGR00589">
    <property type="entry name" value="ogt"/>
    <property type="match status" value="1"/>
</dbReference>
<dbReference type="EMBL" id="JRGF01000010">
    <property type="protein sequence ID" value="KHE41600.1"/>
    <property type="molecule type" value="Genomic_DNA"/>
</dbReference>
<proteinExistence type="inferred from homology"/>
<dbReference type="InterPro" id="IPR014048">
    <property type="entry name" value="MethylDNA_cys_MeTrfase_DNA-bd"/>
</dbReference>
<accession>A0ABR4YHM1</accession>
<gene>
    <name evidence="11" type="ORF">LG35_08460</name>
</gene>
<comment type="function">
    <text evidence="8">Involved in the cellular defense against the biological effects of O6-methylguanine (O6-MeG) and O4-methylthymine (O4-MeT) in DNA. Repairs the methylated nucleobase in DNA by stoichiometrically transferring the methyl group to a cysteine residue in the enzyme. This is a suicide reaction: the enzyme is irreversibly inactivated.</text>
</comment>
<feature type="domain" description="Methylguanine DNA methyltransferase ribonuclease-like" evidence="10">
    <location>
        <begin position="7"/>
        <end position="64"/>
    </location>
</feature>
<dbReference type="InterPro" id="IPR036217">
    <property type="entry name" value="MethylDNA_cys_MeTrfase_DNAb"/>
</dbReference>
<dbReference type="SUPFAM" id="SSF53155">
    <property type="entry name" value="Methylated DNA-protein cysteine methyltransferase domain"/>
    <property type="match status" value="1"/>
</dbReference>
<protein>
    <recommendedName>
        <fullName evidence="8">Methylated-DNA--protein-cysteine methyltransferase</fullName>
        <ecNumber evidence="8">2.1.1.63</ecNumber>
    </recommendedName>
    <alternativeName>
        <fullName evidence="8">6-O-methylguanine-DNA methyltransferase</fullName>
        <shortName evidence="8">MGMT</shortName>
    </alternativeName>
    <alternativeName>
        <fullName evidence="8">O-6-methylguanine-DNA-alkyltransferase</fullName>
    </alternativeName>
</protein>
<keyword evidence="5 8" id="KW-0227">DNA damage</keyword>
<comment type="subcellular location">
    <subcellularLocation>
        <location evidence="8">Cytoplasm</location>
    </subcellularLocation>
</comment>
<evidence type="ECO:0000259" key="9">
    <source>
        <dbReference type="Pfam" id="PF01035"/>
    </source>
</evidence>
<dbReference type="PANTHER" id="PTHR10815">
    <property type="entry name" value="METHYLATED-DNA--PROTEIN-CYSTEINE METHYLTRANSFERASE"/>
    <property type="match status" value="1"/>
</dbReference>
<evidence type="ECO:0000256" key="7">
    <source>
        <dbReference type="ARBA" id="ARBA00049348"/>
    </source>
</evidence>
<evidence type="ECO:0000256" key="5">
    <source>
        <dbReference type="ARBA" id="ARBA00022763"/>
    </source>
</evidence>
<organism evidence="11 12">
    <name type="scientific">Alistipes inops</name>
    <dbReference type="NCBI Taxonomy" id="1501391"/>
    <lineage>
        <taxon>Bacteria</taxon>
        <taxon>Pseudomonadati</taxon>
        <taxon>Bacteroidota</taxon>
        <taxon>Bacteroidia</taxon>
        <taxon>Bacteroidales</taxon>
        <taxon>Rikenellaceae</taxon>
        <taxon>Alistipes</taxon>
    </lineage>
</organism>
<dbReference type="Pfam" id="PF01035">
    <property type="entry name" value="DNA_binding_1"/>
    <property type="match status" value="1"/>
</dbReference>
<dbReference type="EC" id="2.1.1.63" evidence="8"/>
<dbReference type="Proteomes" id="UP000030889">
    <property type="component" value="Unassembled WGS sequence"/>
</dbReference>
<keyword evidence="2 8" id="KW-0963">Cytoplasm</keyword>
<dbReference type="SUPFAM" id="SSF46767">
    <property type="entry name" value="Methylated DNA-protein cysteine methyltransferase, C-terminal domain"/>
    <property type="match status" value="1"/>
</dbReference>
<feature type="domain" description="Methylated-DNA-[protein]-cysteine S-methyltransferase DNA binding" evidence="9">
    <location>
        <begin position="78"/>
        <end position="162"/>
    </location>
</feature>
<comment type="catalytic activity">
    <reaction evidence="7 8">
        <text>a 6-O-methyl-2'-deoxyguanosine in DNA + L-cysteinyl-[protein] = S-methyl-L-cysteinyl-[protein] + a 2'-deoxyguanosine in DNA</text>
        <dbReference type="Rhea" id="RHEA:24000"/>
        <dbReference type="Rhea" id="RHEA-COMP:10131"/>
        <dbReference type="Rhea" id="RHEA-COMP:10132"/>
        <dbReference type="Rhea" id="RHEA-COMP:11367"/>
        <dbReference type="Rhea" id="RHEA-COMP:11368"/>
        <dbReference type="ChEBI" id="CHEBI:29950"/>
        <dbReference type="ChEBI" id="CHEBI:82612"/>
        <dbReference type="ChEBI" id="CHEBI:85445"/>
        <dbReference type="ChEBI" id="CHEBI:85448"/>
        <dbReference type="EC" id="2.1.1.63"/>
    </reaction>
</comment>
<dbReference type="Pfam" id="PF02870">
    <property type="entry name" value="Methyltransf_1N"/>
    <property type="match status" value="1"/>
</dbReference>
<dbReference type="GO" id="GO:0008168">
    <property type="term" value="F:methyltransferase activity"/>
    <property type="evidence" value="ECO:0007669"/>
    <property type="project" value="UniProtKB-KW"/>
</dbReference>
<dbReference type="HAMAP" id="MF_00772">
    <property type="entry name" value="OGT"/>
    <property type="match status" value="1"/>
</dbReference>
<dbReference type="CDD" id="cd06445">
    <property type="entry name" value="ATase"/>
    <property type="match status" value="1"/>
</dbReference>
<dbReference type="Gene3D" id="1.10.10.10">
    <property type="entry name" value="Winged helix-like DNA-binding domain superfamily/Winged helix DNA-binding domain"/>
    <property type="match status" value="1"/>
</dbReference>
<evidence type="ECO:0000313" key="11">
    <source>
        <dbReference type="EMBL" id="KHE41600.1"/>
    </source>
</evidence>
<dbReference type="InterPro" id="IPR001497">
    <property type="entry name" value="MethylDNA_cys_MeTrfase_AS"/>
</dbReference>
<evidence type="ECO:0000256" key="8">
    <source>
        <dbReference type="HAMAP-Rule" id="MF_00772"/>
    </source>
</evidence>
<keyword evidence="3 8" id="KW-0489">Methyltransferase</keyword>
<evidence type="ECO:0000256" key="1">
    <source>
        <dbReference type="ARBA" id="ARBA00001286"/>
    </source>
</evidence>
<comment type="similarity">
    <text evidence="8">Belongs to the MGMT family.</text>
</comment>
<dbReference type="PANTHER" id="PTHR10815:SF5">
    <property type="entry name" value="METHYLATED-DNA--PROTEIN-CYSTEINE METHYLTRANSFERASE"/>
    <property type="match status" value="1"/>
</dbReference>
<feature type="active site" description="Nucleophile; methyl group acceptor" evidence="8">
    <location>
        <position position="134"/>
    </location>
</feature>
<dbReference type="InterPro" id="IPR036388">
    <property type="entry name" value="WH-like_DNA-bd_sf"/>
</dbReference>